<reference evidence="9" key="1">
    <citation type="submission" date="2021-06" db="EMBL/GenBank/DDBJ databases">
        <authorList>
            <person name="Hodson N. C."/>
            <person name="Mongue J. A."/>
            <person name="Jaron S. K."/>
        </authorList>
    </citation>
    <scope>NUCLEOTIDE SEQUENCE</scope>
</reference>
<keyword evidence="8" id="KW-1133">Transmembrane helix</keyword>
<accession>A0A8J2PT44</accession>
<dbReference type="EC" id="2.5.1.87" evidence="4"/>
<dbReference type="PANTHER" id="PTHR21528:SF0">
    <property type="entry name" value="DEHYDRODOLICHYL DIPHOSPHATE SYNTHASE COMPLEX SUBUNIT NUS1"/>
    <property type="match status" value="1"/>
</dbReference>
<evidence type="ECO:0000256" key="8">
    <source>
        <dbReference type="SAM" id="Phobius"/>
    </source>
</evidence>
<dbReference type="InterPro" id="IPR038887">
    <property type="entry name" value="Nus1/NgBR"/>
</dbReference>
<evidence type="ECO:0000256" key="1">
    <source>
        <dbReference type="ARBA" id="ARBA00001946"/>
    </source>
</evidence>
<keyword evidence="8" id="KW-0472">Membrane</keyword>
<evidence type="ECO:0000256" key="7">
    <source>
        <dbReference type="ARBA" id="ARBA00047353"/>
    </source>
</evidence>
<sequence>MVTASVKAYANEVLIIVCHLLWVLLHLVYRMQLDVGEKIQGTWRHVVRRLSSCFPLYSYYGELAQLTQATAKLSKVPSHIAFSVIENLGQCDEKKDQDLIDFQLLARVISWAWVARIPVVSLYDYNGRIKRSYRELGCYVQEELIQNFWALKKFGRANEPPCIKFHNIPKSNGYSNGVGSNGVKLSASPLHIVVFCHEDGKPDIIRAAKRLYLEQLQLSQADSTSGDPVQDDDLNEELPSKSINESKLDLILNKNYSAWSSSAGVSSEPDILVILGNIRSTLGFLPWHIRLTEIHWLPKLDIVETRDLLAVLQKYSGCQQRFGT</sequence>
<dbReference type="AlphaFoldDB" id="A0A8J2PT44"/>
<organism evidence="9 10">
    <name type="scientific">Allacma fusca</name>
    <dbReference type="NCBI Taxonomy" id="39272"/>
    <lineage>
        <taxon>Eukaryota</taxon>
        <taxon>Metazoa</taxon>
        <taxon>Ecdysozoa</taxon>
        <taxon>Arthropoda</taxon>
        <taxon>Hexapoda</taxon>
        <taxon>Collembola</taxon>
        <taxon>Symphypleona</taxon>
        <taxon>Sminthuridae</taxon>
        <taxon>Allacma</taxon>
    </lineage>
</organism>
<comment type="caution">
    <text evidence="9">The sequence shown here is derived from an EMBL/GenBank/DDBJ whole genome shotgun (WGS) entry which is preliminary data.</text>
</comment>
<dbReference type="Proteomes" id="UP000708208">
    <property type="component" value="Unassembled WGS sequence"/>
</dbReference>
<comment type="catalytic activity">
    <reaction evidence="7">
        <text>n isopentenyl diphosphate + (2E,6E)-farnesyl diphosphate = a di-trans,poly-cis-polyprenyl diphosphate + n diphosphate</text>
        <dbReference type="Rhea" id="RHEA:53008"/>
        <dbReference type="Rhea" id="RHEA-COMP:19494"/>
        <dbReference type="ChEBI" id="CHEBI:33019"/>
        <dbReference type="ChEBI" id="CHEBI:128769"/>
        <dbReference type="ChEBI" id="CHEBI:136960"/>
        <dbReference type="ChEBI" id="CHEBI:175763"/>
        <dbReference type="EC" id="2.5.1.87"/>
    </reaction>
</comment>
<evidence type="ECO:0000256" key="4">
    <source>
        <dbReference type="ARBA" id="ARBA00012596"/>
    </source>
</evidence>
<evidence type="ECO:0000256" key="3">
    <source>
        <dbReference type="ARBA" id="ARBA00005432"/>
    </source>
</evidence>
<keyword evidence="5" id="KW-0808">Transferase</keyword>
<evidence type="ECO:0000256" key="5">
    <source>
        <dbReference type="ARBA" id="ARBA00022679"/>
    </source>
</evidence>
<keyword evidence="6" id="KW-0460">Magnesium</keyword>
<protein>
    <recommendedName>
        <fullName evidence="4">ditrans,polycis-polyprenyl diphosphate synthase [(2E,6E)-farnesyldiphosphate specific]</fullName>
        <ecNumber evidence="4">2.5.1.87</ecNumber>
    </recommendedName>
</protein>
<dbReference type="GO" id="GO:0045547">
    <property type="term" value="F:ditrans,polycis-polyprenyl diphosphate synthase [(2E,6E)-farnesyl diphosphate specific] activity"/>
    <property type="evidence" value="ECO:0007669"/>
    <property type="project" value="UniProtKB-EC"/>
</dbReference>
<comment type="pathway">
    <text evidence="2">Protein modification; protein glycosylation.</text>
</comment>
<keyword evidence="8" id="KW-0812">Transmembrane</keyword>
<feature type="transmembrane region" description="Helical" evidence="8">
    <location>
        <begin position="12"/>
        <end position="29"/>
    </location>
</feature>
<proteinExistence type="inferred from homology"/>
<name>A0A8J2PT44_9HEXA</name>
<keyword evidence="10" id="KW-1185">Reference proteome</keyword>
<dbReference type="OrthoDB" id="19639at2759"/>
<evidence type="ECO:0000256" key="6">
    <source>
        <dbReference type="ARBA" id="ARBA00022842"/>
    </source>
</evidence>
<comment type="cofactor">
    <cofactor evidence="1">
        <name>Mg(2+)</name>
        <dbReference type="ChEBI" id="CHEBI:18420"/>
    </cofactor>
</comment>
<dbReference type="GO" id="GO:1904423">
    <property type="term" value="C:dehydrodolichyl diphosphate synthase complex"/>
    <property type="evidence" value="ECO:0007669"/>
    <property type="project" value="InterPro"/>
</dbReference>
<gene>
    <name evidence="9" type="ORF">AFUS01_LOCUS45228</name>
</gene>
<evidence type="ECO:0000313" key="9">
    <source>
        <dbReference type="EMBL" id="CAG7835920.1"/>
    </source>
</evidence>
<comment type="similarity">
    <text evidence="3">Belongs to the UPP synthase family.</text>
</comment>
<evidence type="ECO:0000313" key="10">
    <source>
        <dbReference type="Proteomes" id="UP000708208"/>
    </source>
</evidence>
<dbReference type="PANTHER" id="PTHR21528">
    <property type="entry name" value="DEHYDRODOLICHYL DIPHOSPHATE SYNTHASE COMPLEX SUBUNIT NUS1"/>
    <property type="match status" value="1"/>
</dbReference>
<dbReference type="GO" id="GO:0005789">
    <property type="term" value="C:endoplasmic reticulum membrane"/>
    <property type="evidence" value="ECO:0007669"/>
    <property type="project" value="TreeGrafter"/>
</dbReference>
<dbReference type="EMBL" id="CAJVCH010570803">
    <property type="protein sequence ID" value="CAG7835920.1"/>
    <property type="molecule type" value="Genomic_DNA"/>
</dbReference>
<evidence type="ECO:0000256" key="2">
    <source>
        <dbReference type="ARBA" id="ARBA00004922"/>
    </source>
</evidence>